<protein>
    <submittedName>
        <fullName evidence="4">Glycosyl transferase</fullName>
    </submittedName>
</protein>
<dbReference type="InterPro" id="IPR002594">
    <property type="entry name" value="GH12"/>
</dbReference>
<accession>A0A161WFR6</accession>
<reference evidence="4 5" key="1">
    <citation type="submission" date="2015-06" db="EMBL/GenBank/DDBJ databases">
        <title>Survival trade-offs in plant roots during colonization by closely related pathogenic and mutualistic fungi.</title>
        <authorList>
            <person name="Hacquard S."/>
            <person name="Kracher B."/>
            <person name="Hiruma K."/>
            <person name="Weinman A."/>
            <person name="Muench P."/>
            <person name="Garrido Oter R."/>
            <person name="Ver Loren van Themaat E."/>
            <person name="Dallerey J.-F."/>
            <person name="Damm U."/>
            <person name="Henrissat B."/>
            <person name="Lespinet O."/>
            <person name="Thon M."/>
            <person name="Kemen E."/>
            <person name="McHardy A.C."/>
            <person name="Schulze-Lefert P."/>
            <person name="O'Connell R.J."/>
        </authorList>
    </citation>
    <scope>NUCLEOTIDE SEQUENCE [LARGE SCALE GENOMIC DNA]</scope>
    <source>
        <strain evidence="4 5">MAFF 238704</strain>
    </source>
</reference>
<gene>
    <name evidence="4" type="ORF">CI238_00732</name>
</gene>
<keyword evidence="2" id="KW-0378">Hydrolase</keyword>
<dbReference type="Proteomes" id="UP000076584">
    <property type="component" value="Unassembled WGS sequence"/>
</dbReference>
<keyword evidence="3" id="KW-1133">Transmembrane helix</keyword>
<feature type="non-terminal residue" evidence="4">
    <location>
        <position position="1"/>
    </location>
</feature>
<dbReference type="GO" id="GO:0016740">
    <property type="term" value="F:transferase activity"/>
    <property type="evidence" value="ECO:0007669"/>
    <property type="project" value="UniProtKB-KW"/>
</dbReference>
<keyword evidence="2" id="KW-0624">Polysaccharide degradation</keyword>
<evidence type="ECO:0000256" key="2">
    <source>
        <dbReference type="RuleBase" id="RU361163"/>
    </source>
</evidence>
<dbReference type="PANTHER" id="PTHR34002:SF11">
    <property type="entry name" value="CONCANAVALIN A-LIKE LECTIN_GLUCANASE"/>
    <property type="match status" value="1"/>
</dbReference>
<dbReference type="InterPro" id="IPR013320">
    <property type="entry name" value="ConA-like_dom_sf"/>
</dbReference>
<keyword evidence="3" id="KW-0472">Membrane</keyword>
<dbReference type="GO" id="GO:0008810">
    <property type="term" value="F:cellulase activity"/>
    <property type="evidence" value="ECO:0007669"/>
    <property type="project" value="InterPro"/>
</dbReference>
<evidence type="ECO:0000256" key="3">
    <source>
        <dbReference type="SAM" id="Phobius"/>
    </source>
</evidence>
<keyword evidence="5" id="KW-1185">Reference proteome</keyword>
<dbReference type="GO" id="GO:0000272">
    <property type="term" value="P:polysaccharide catabolic process"/>
    <property type="evidence" value="ECO:0007669"/>
    <property type="project" value="UniProtKB-KW"/>
</dbReference>
<evidence type="ECO:0000313" key="5">
    <source>
        <dbReference type="Proteomes" id="UP000076584"/>
    </source>
</evidence>
<dbReference type="STRING" id="1573173.A0A161WFR6"/>
<organism evidence="4 5">
    <name type="scientific">Colletotrichum incanum</name>
    <name type="common">Soybean anthracnose fungus</name>
    <dbReference type="NCBI Taxonomy" id="1573173"/>
    <lineage>
        <taxon>Eukaryota</taxon>
        <taxon>Fungi</taxon>
        <taxon>Dikarya</taxon>
        <taxon>Ascomycota</taxon>
        <taxon>Pezizomycotina</taxon>
        <taxon>Sordariomycetes</taxon>
        <taxon>Hypocreomycetidae</taxon>
        <taxon>Glomerellales</taxon>
        <taxon>Glomerellaceae</taxon>
        <taxon>Colletotrichum</taxon>
        <taxon>Colletotrichum spaethianum species complex</taxon>
    </lineage>
</organism>
<proteinExistence type="inferred from homology"/>
<comment type="caution">
    <text evidence="4">The sequence shown here is derived from an EMBL/GenBank/DDBJ whole genome shotgun (WGS) entry which is preliminary data.</text>
</comment>
<dbReference type="InterPro" id="IPR013319">
    <property type="entry name" value="GH11/12"/>
</dbReference>
<dbReference type="PANTHER" id="PTHR34002">
    <property type="entry name" value="BLR1656 PROTEIN"/>
    <property type="match status" value="1"/>
</dbReference>
<keyword evidence="2" id="KW-0119">Carbohydrate metabolism</keyword>
<feature type="transmembrane region" description="Helical" evidence="3">
    <location>
        <begin position="12"/>
        <end position="38"/>
    </location>
</feature>
<name>A0A161WFR6_COLIC</name>
<dbReference type="EMBL" id="LFIW01002480">
    <property type="protein sequence ID" value="KZL69606.1"/>
    <property type="molecule type" value="Genomic_DNA"/>
</dbReference>
<keyword evidence="4" id="KW-0808">Transferase</keyword>
<keyword evidence="2" id="KW-0326">Glycosidase</keyword>
<keyword evidence="3" id="KW-0812">Transmembrane</keyword>
<evidence type="ECO:0000256" key="1">
    <source>
        <dbReference type="ARBA" id="ARBA00005519"/>
    </source>
</evidence>
<dbReference type="Gene3D" id="2.60.120.180">
    <property type="match status" value="1"/>
</dbReference>
<dbReference type="Pfam" id="PF01670">
    <property type="entry name" value="Glyco_hydro_12"/>
    <property type="match status" value="1"/>
</dbReference>
<dbReference type="AlphaFoldDB" id="A0A161WFR6"/>
<comment type="similarity">
    <text evidence="1 2">Belongs to the glycosyl hydrolase 12 (cellulase H) family.</text>
</comment>
<sequence length="399" mass="43987">LPLLNLPRGSIHSFVGSPFLFTCIIIIPVCVFATWFLFTWPSAPPPQTASLSSGVHGSSVSPFVCPRTRHPLPHNGPFSSFTTGANMRNALLLSAGLAAVRHASAAYDTTICGKENKYTSEDTQFIFQSNAWNPVGDGSSCVSVDQSTPAFDANWNWEEDKNNVHSFPHVRFNSTKLPTKLSAIKTMRLAVEWTMRKGNPENDPPRDFSASTWSENKQELDGVVSNAAWDFFVDKNKTRTYNPIDSEAEIMIWLGKVGNPYPLMGDSILTNITLGSTEFSLWHETNQRGQKVFTWVTRDGSDVTQFDEDITPLLKYVLESGEIDEDSWLGLVEFGSEAWHSPENITFSAAHFSMELDNGDSGSGSDSNGSGDENAAGKHSLSSWLFVSLFLMSISTFCL</sequence>
<evidence type="ECO:0000313" key="4">
    <source>
        <dbReference type="EMBL" id="KZL69606.1"/>
    </source>
</evidence>
<dbReference type="SUPFAM" id="SSF49899">
    <property type="entry name" value="Concanavalin A-like lectins/glucanases"/>
    <property type="match status" value="1"/>
</dbReference>